<dbReference type="EMBL" id="QTTN01000054">
    <property type="protein sequence ID" value="REE57466.1"/>
    <property type="molecule type" value="Genomic_DNA"/>
</dbReference>
<dbReference type="InterPro" id="IPR009057">
    <property type="entry name" value="Homeodomain-like_sf"/>
</dbReference>
<dbReference type="Gene3D" id="1.10.10.60">
    <property type="entry name" value="Homeodomain-like"/>
    <property type="match status" value="1"/>
</dbReference>
<dbReference type="InterPro" id="IPR001647">
    <property type="entry name" value="HTH_TetR"/>
</dbReference>
<dbReference type="InterPro" id="IPR023772">
    <property type="entry name" value="DNA-bd_HTH_TetR-type_CS"/>
</dbReference>
<dbReference type="PANTHER" id="PTHR30055:SF226">
    <property type="entry name" value="HTH-TYPE TRANSCRIPTIONAL REGULATOR PKSA"/>
    <property type="match status" value="1"/>
</dbReference>
<protein>
    <submittedName>
        <fullName evidence="4">TetR family transcriptional regulator</fullName>
    </submittedName>
</protein>
<dbReference type="GO" id="GO:0003700">
    <property type="term" value="F:DNA-binding transcription factor activity"/>
    <property type="evidence" value="ECO:0007669"/>
    <property type="project" value="TreeGrafter"/>
</dbReference>
<dbReference type="PANTHER" id="PTHR30055">
    <property type="entry name" value="HTH-TYPE TRANSCRIPTIONAL REGULATOR RUTR"/>
    <property type="match status" value="1"/>
</dbReference>
<evidence type="ECO:0000313" key="4">
    <source>
        <dbReference type="EMBL" id="REE57466.1"/>
    </source>
</evidence>
<dbReference type="SUPFAM" id="SSF46689">
    <property type="entry name" value="Homeodomain-like"/>
    <property type="match status" value="1"/>
</dbReference>
<dbReference type="InterPro" id="IPR050109">
    <property type="entry name" value="HTH-type_TetR-like_transc_reg"/>
</dbReference>
<dbReference type="SUPFAM" id="SSF48498">
    <property type="entry name" value="Tetracyclin repressor-like, C-terminal domain"/>
    <property type="match status" value="1"/>
</dbReference>
<evidence type="ECO:0000259" key="3">
    <source>
        <dbReference type="PROSITE" id="PS50977"/>
    </source>
</evidence>
<dbReference type="Proteomes" id="UP000256304">
    <property type="component" value="Unassembled WGS sequence"/>
</dbReference>
<evidence type="ECO:0000256" key="1">
    <source>
        <dbReference type="ARBA" id="ARBA00023125"/>
    </source>
</evidence>
<comment type="caution">
    <text evidence="4">The sequence shown here is derived from an EMBL/GenBank/DDBJ whole genome shotgun (WGS) entry which is preliminary data.</text>
</comment>
<gene>
    <name evidence="4" type="ORF">A8990_15412</name>
</gene>
<accession>A0A3D9Q731</accession>
<evidence type="ECO:0000256" key="2">
    <source>
        <dbReference type="PROSITE-ProRule" id="PRU00335"/>
    </source>
</evidence>
<dbReference type="PROSITE" id="PS50977">
    <property type="entry name" value="HTH_TETR_2"/>
    <property type="match status" value="1"/>
</dbReference>
<dbReference type="PROSITE" id="PS01081">
    <property type="entry name" value="HTH_TETR_1"/>
    <property type="match status" value="1"/>
</dbReference>
<dbReference type="Gene3D" id="1.10.357.10">
    <property type="entry name" value="Tetracycline Repressor, domain 2"/>
    <property type="match status" value="1"/>
</dbReference>
<name>A0A3D9Q731_9BACL</name>
<keyword evidence="5" id="KW-1185">Reference proteome</keyword>
<dbReference type="GO" id="GO:0000976">
    <property type="term" value="F:transcription cis-regulatory region binding"/>
    <property type="evidence" value="ECO:0007669"/>
    <property type="project" value="TreeGrafter"/>
</dbReference>
<feature type="DNA-binding region" description="H-T-H motif" evidence="2">
    <location>
        <begin position="9"/>
        <end position="28"/>
    </location>
</feature>
<organism evidence="4 5">
    <name type="scientific">Paenibacillus taihuensis</name>
    <dbReference type="NCBI Taxonomy" id="1156355"/>
    <lineage>
        <taxon>Bacteria</taxon>
        <taxon>Bacillati</taxon>
        <taxon>Bacillota</taxon>
        <taxon>Bacilli</taxon>
        <taxon>Bacillales</taxon>
        <taxon>Paenibacillaceae</taxon>
        <taxon>Paenibacillus</taxon>
    </lineage>
</organism>
<keyword evidence="1 2" id="KW-0238">DNA-binding</keyword>
<dbReference type="InterPro" id="IPR036271">
    <property type="entry name" value="Tet_transcr_reg_TetR-rel_C_sf"/>
</dbReference>
<reference evidence="4 5" key="1">
    <citation type="submission" date="2018-08" db="EMBL/GenBank/DDBJ databases">
        <title>Genomic Encyclopedia of Type Strains, Phase III (KMG-III): the genomes of soil and plant-associated and newly described type strains.</title>
        <authorList>
            <person name="Whitman W."/>
        </authorList>
    </citation>
    <scope>NUCLEOTIDE SEQUENCE [LARGE SCALE GENOMIC DNA]</scope>
    <source>
        <strain evidence="4 5">CGMCC 1.10966</strain>
    </source>
</reference>
<sequence>MQLGFRAVSTRQIADACGLTQPALYHHFSDKQTIYIEVLRSVCEETRGSLERIIERNTSVVEQLYEVAEYLIANHPEDLSRMFHDIRHELSAESQALVFRLWRGAYLLPIVGIFEQGRQSGQLRESTQFGIDANMSAGLLMGLISQSMASPIIGASPAAAAAAAAAAAPAASPQEGSPIKKNTKQLARMLVNVLLFGLSTAEPPSV</sequence>
<feature type="domain" description="HTH tetR-type" evidence="3">
    <location>
        <begin position="1"/>
        <end position="46"/>
    </location>
</feature>
<dbReference type="Pfam" id="PF00440">
    <property type="entry name" value="TetR_N"/>
    <property type="match status" value="1"/>
</dbReference>
<evidence type="ECO:0000313" key="5">
    <source>
        <dbReference type="Proteomes" id="UP000256304"/>
    </source>
</evidence>
<proteinExistence type="predicted"/>
<dbReference type="AlphaFoldDB" id="A0A3D9Q731"/>